<evidence type="ECO:0000256" key="1">
    <source>
        <dbReference type="SAM" id="Phobius"/>
    </source>
</evidence>
<dbReference type="RefSeq" id="WP_188820835.1">
    <property type="nucleotide sequence ID" value="NZ_BMLK01000014.1"/>
</dbReference>
<evidence type="ECO:0000313" key="3">
    <source>
        <dbReference type="Proteomes" id="UP000605099"/>
    </source>
</evidence>
<organism evidence="2 3">
    <name type="scientific">Novosphingobium indicum</name>
    <dbReference type="NCBI Taxonomy" id="462949"/>
    <lineage>
        <taxon>Bacteria</taxon>
        <taxon>Pseudomonadati</taxon>
        <taxon>Pseudomonadota</taxon>
        <taxon>Alphaproteobacteria</taxon>
        <taxon>Sphingomonadales</taxon>
        <taxon>Sphingomonadaceae</taxon>
        <taxon>Novosphingobium</taxon>
    </lineage>
</organism>
<keyword evidence="1" id="KW-0472">Membrane</keyword>
<feature type="transmembrane region" description="Helical" evidence="1">
    <location>
        <begin position="104"/>
        <end position="129"/>
    </location>
</feature>
<name>A0ABQ2JV34_9SPHN</name>
<feature type="transmembrane region" description="Helical" evidence="1">
    <location>
        <begin position="141"/>
        <end position="162"/>
    </location>
</feature>
<feature type="transmembrane region" description="Helical" evidence="1">
    <location>
        <begin position="56"/>
        <end position="83"/>
    </location>
</feature>
<evidence type="ECO:0000313" key="2">
    <source>
        <dbReference type="EMBL" id="GGN54369.1"/>
    </source>
</evidence>
<keyword evidence="1" id="KW-1133">Transmembrane helix</keyword>
<sequence length="192" mass="19928">MTDTLLLTAACIGSIGGVATLRYAWAQPRRSNVLNAASWLLLLTATILAWDTAGAWGVSIASLAAMTAAFVALGWAAATSAPAKQKASNRRVRMLPEQGEPLRIGARITTFLLVAIVAALLSVALAIAIGHAARLGGWSEANSTVVALASMPLIWAVLAFFMTMQTRRSAQIQVLALAGLPVVPILALGVLS</sequence>
<feature type="transmembrane region" description="Helical" evidence="1">
    <location>
        <begin position="32"/>
        <end position="50"/>
    </location>
</feature>
<feature type="transmembrane region" description="Helical" evidence="1">
    <location>
        <begin position="174"/>
        <end position="191"/>
    </location>
</feature>
<comment type="caution">
    <text evidence="2">The sequence shown here is derived from an EMBL/GenBank/DDBJ whole genome shotgun (WGS) entry which is preliminary data.</text>
</comment>
<feature type="transmembrane region" description="Helical" evidence="1">
    <location>
        <begin position="6"/>
        <end position="25"/>
    </location>
</feature>
<proteinExistence type="predicted"/>
<protein>
    <submittedName>
        <fullName evidence="2">Uncharacterized protein</fullName>
    </submittedName>
</protein>
<keyword evidence="3" id="KW-1185">Reference proteome</keyword>
<keyword evidence="1" id="KW-0812">Transmembrane</keyword>
<dbReference type="EMBL" id="BMLK01000014">
    <property type="protein sequence ID" value="GGN54369.1"/>
    <property type="molecule type" value="Genomic_DNA"/>
</dbReference>
<dbReference type="Proteomes" id="UP000605099">
    <property type="component" value="Unassembled WGS sequence"/>
</dbReference>
<accession>A0ABQ2JV34</accession>
<reference evidence="3" key="1">
    <citation type="journal article" date="2019" name="Int. J. Syst. Evol. Microbiol.">
        <title>The Global Catalogue of Microorganisms (GCM) 10K type strain sequencing project: providing services to taxonomists for standard genome sequencing and annotation.</title>
        <authorList>
            <consortium name="The Broad Institute Genomics Platform"/>
            <consortium name="The Broad Institute Genome Sequencing Center for Infectious Disease"/>
            <person name="Wu L."/>
            <person name="Ma J."/>
        </authorList>
    </citation>
    <scope>NUCLEOTIDE SEQUENCE [LARGE SCALE GENOMIC DNA]</scope>
    <source>
        <strain evidence="3">CGMCC 1.6784</strain>
    </source>
</reference>
<gene>
    <name evidence="2" type="ORF">GCM10011349_30010</name>
</gene>